<sequence>MASASVPEVGFTQLHVAVHRLGNPLKPAAYRKALKSLETAVTSSQANQSTQALDVSELMLPETNVRALLKPSDVEDWDDYGTGHKLTPVHMALFLPPGARARIPVVDVLLAGGAQVDCR</sequence>
<evidence type="ECO:0000313" key="1">
    <source>
        <dbReference type="EMBL" id="KAK3268327.1"/>
    </source>
</evidence>
<dbReference type="Proteomes" id="UP001190700">
    <property type="component" value="Unassembled WGS sequence"/>
</dbReference>
<reference evidence="1 2" key="1">
    <citation type="journal article" date="2015" name="Genome Biol. Evol.">
        <title>Comparative Genomics of a Bacterivorous Green Alga Reveals Evolutionary Causalities and Consequences of Phago-Mixotrophic Mode of Nutrition.</title>
        <authorList>
            <person name="Burns J.A."/>
            <person name="Paasch A."/>
            <person name="Narechania A."/>
            <person name="Kim E."/>
        </authorList>
    </citation>
    <scope>NUCLEOTIDE SEQUENCE [LARGE SCALE GENOMIC DNA]</scope>
    <source>
        <strain evidence="1 2">PLY_AMNH</strain>
    </source>
</reference>
<accession>A0AAE0FYH0</accession>
<protein>
    <submittedName>
        <fullName evidence="1">Uncharacterized protein</fullName>
    </submittedName>
</protein>
<keyword evidence="2" id="KW-1185">Reference proteome</keyword>
<gene>
    <name evidence="1" type="ORF">CYMTET_23161</name>
</gene>
<organism evidence="1 2">
    <name type="scientific">Cymbomonas tetramitiformis</name>
    <dbReference type="NCBI Taxonomy" id="36881"/>
    <lineage>
        <taxon>Eukaryota</taxon>
        <taxon>Viridiplantae</taxon>
        <taxon>Chlorophyta</taxon>
        <taxon>Pyramimonadophyceae</taxon>
        <taxon>Pyramimonadales</taxon>
        <taxon>Pyramimonadaceae</taxon>
        <taxon>Cymbomonas</taxon>
    </lineage>
</organism>
<evidence type="ECO:0000313" key="2">
    <source>
        <dbReference type="Proteomes" id="UP001190700"/>
    </source>
</evidence>
<proteinExistence type="predicted"/>
<comment type="caution">
    <text evidence="1">The sequence shown here is derived from an EMBL/GenBank/DDBJ whole genome shotgun (WGS) entry which is preliminary data.</text>
</comment>
<feature type="non-terminal residue" evidence="1">
    <location>
        <position position="119"/>
    </location>
</feature>
<dbReference type="EMBL" id="LGRX02011892">
    <property type="protein sequence ID" value="KAK3268327.1"/>
    <property type="molecule type" value="Genomic_DNA"/>
</dbReference>
<dbReference type="AlphaFoldDB" id="A0AAE0FYH0"/>
<name>A0AAE0FYH0_9CHLO</name>